<evidence type="ECO:0000313" key="1">
    <source>
        <dbReference type="EMBL" id="KAG0466527.1"/>
    </source>
</evidence>
<dbReference type="EMBL" id="JADCNM010000009">
    <property type="protein sequence ID" value="KAG0468174.1"/>
    <property type="molecule type" value="Genomic_DNA"/>
</dbReference>
<evidence type="ECO:0000313" key="2">
    <source>
        <dbReference type="EMBL" id="KAG0468174.1"/>
    </source>
</evidence>
<evidence type="ECO:0000313" key="4">
    <source>
        <dbReference type="Proteomes" id="UP000639772"/>
    </source>
</evidence>
<gene>
    <name evidence="2" type="ORF">HPP92_017502</name>
    <name evidence="1" type="ORF">HPP92_018107</name>
</gene>
<dbReference type="EMBL" id="JADCNL010000009">
    <property type="protein sequence ID" value="KAG0466527.1"/>
    <property type="molecule type" value="Genomic_DNA"/>
</dbReference>
<dbReference type="Proteomes" id="UP000636800">
    <property type="component" value="Unassembled WGS sequence"/>
</dbReference>
<dbReference type="Proteomes" id="UP000639772">
    <property type="component" value="Chromosome 9"/>
</dbReference>
<dbReference type="AlphaFoldDB" id="A0A835QEZ3"/>
<proteinExistence type="predicted"/>
<organism evidence="1 3">
    <name type="scientific">Vanilla planifolia</name>
    <name type="common">Vanilla</name>
    <dbReference type="NCBI Taxonomy" id="51239"/>
    <lineage>
        <taxon>Eukaryota</taxon>
        <taxon>Viridiplantae</taxon>
        <taxon>Streptophyta</taxon>
        <taxon>Embryophyta</taxon>
        <taxon>Tracheophyta</taxon>
        <taxon>Spermatophyta</taxon>
        <taxon>Magnoliopsida</taxon>
        <taxon>Liliopsida</taxon>
        <taxon>Asparagales</taxon>
        <taxon>Orchidaceae</taxon>
        <taxon>Vanilloideae</taxon>
        <taxon>Vanilleae</taxon>
        <taxon>Vanilla</taxon>
    </lineage>
</organism>
<keyword evidence="3" id="KW-1185">Reference proteome</keyword>
<protein>
    <submittedName>
        <fullName evidence="1">Uncharacterized protein</fullName>
    </submittedName>
</protein>
<name>A0A835QEZ3_VANPL</name>
<evidence type="ECO:0000313" key="3">
    <source>
        <dbReference type="Proteomes" id="UP000636800"/>
    </source>
</evidence>
<accession>A0A835QEZ3</accession>
<sequence length="62" mass="6819">MNIIETLVIEEGYFPDYPFSANPELYSSGRRPTCTGPSSVGPNITAVLEKSVSIDNNSQWPQ</sequence>
<comment type="caution">
    <text evidence="1">The sequence shown here is derived from an EMBL/GenBank/DDBJ whole genome shotgun (WGS) entry which is preliminary data.</text>
</comment>
<reference evidence="3 4" key="1">
    <citation type="journal article" date="2020" name="Nat. Food">
        <title>A phased Vanilla planifolia genome enables genetic improvement of flavour and production.</title>
        <authorList>
            <person name="Hasing T."/>
            <person name="Tang H."/>
            <person name="Brym M."/>
            <person name="Khazi F."/>
            <person name="Huang T."/>
            <person name="Chambers A.H."/>
        </authorList>
    </citation>
    <scope>NUCLEOTIDE SEQUENCE [LARGE SCALE GENOMIC DNA]</scope>
    <source>
        <tissue evidence="1">Leaf</tissue>
    </source>
</reference>